<evidence type="ECO:0000259" key="1">
    <source>
        <dbReference type="Pfam" id="PF01370"/>
    </source>
</evidence>
<proteinExistence type="predicted"/>
<name>A0A7M1B7Y0_9BACT</name>
<dbReference type="PANTHER" id="PTHR43245:SF13">
    <property type="entry name" value="UDP-D-APIOSE_UDP-D-XYLOSE SYNTHASE 2"/>
    <property type="match status" value="1"/>
</dbReference>
<dbReference type="Pfam" id="PF01370">
    <property type="entry name" value="Epimerase"/>
    <property type="match status" value="1"/>
</dbReference>
<dbReference type="Gene3D" id="3.40.50.720">
    <property type="entry name" value="NAD(P)-binding Rossmann-like Domain"/>
    <property type="match status" value="1"/>
</dbReference>
<feature type="domain" description="NAD-dependent epimerase/dehydratase" evidence="1">
    <location>
        <begin position="17"/>
        <end position="261"/>
    </location>
</feature>
<dbReference type="EMBL" id="CP041406">
    <property type="protein sequence ID" value="QOP45849.1"/>
    <property type="molecule type" value="Genomic_DNA"/>
</dbReference>
<reference evidence="2 3" key="1">
    <citation type="submission" date="2019-07" db="EMBL/GenBank/DDBJ databases">
        <title>Sulfurimonas paralvinellae sp. nov., a novel mesophilic, hydrogen- and sulfur-oxidizing chemolithoautotroph within the Epsilonproteo- bacteria isolated from a deep-sea hydrothermal vent polychaete nest, reclassification of Thiomicrospira denitrificans as Sulfurimonas denitrificans comb. nov. and emended description of the genus Sulfurimonas.</title>
        <authorList>
            <person name="Wang S."/>
            <person name="Jiang L."/>
            <person name="Shao Z."/>
        </authorList>
    </citation>
    <scope>NUCLEOTIDE SEQUENCE [LARGE SCALE GENOMIC DNA]</scope>
    <source>
        <strain evidence="2 3">GO25</strain>
    </source>
</reference>
<evidence type="ECO:0000313" key="3">
    <source>
        <dbReference type="Proteomes" id="UP000593580"/>
    </source>
</evidence>
<dbReference type="InterPro" id="IPR050177">
    <property type="entry name" value="Lipid_A_modif_metabolic_enz"/>
</dbReference>
<dbReference type="KEGG" id="spal:FM071_05915"/>
<gene>
    <name evidence="2" type="ORF">FM071_05915</name>
</gene>
<evidence type="ECO:0000313" key="2">
    <source>
        <dbReference type="EMBL" id="QOP45849.1"/>
    </source>
</evidence>
<dbReference type="InterPro" id="IPR036291">
    <property type="entry name" value="NAD(P)-bd_dom_sf"/>
</dbReference>
<accession>A0A7M1B7Y0</accession>
<dbReference type="RefSeq" id="WP_193109808.1">
    <property type="nucleotide sequence ID" value="NZ_CP041406.1"/>
</dbReference>
<keyword evidence="3" id="KW-1185">Reference proteome</keyword>
<dbReference type="PRINTS" id="PR01713">
    <property type="entry name" value="NUCEPIMERASE"/>
</dbReference>
<sequence length="344" mass="38518">MKYNEVKQELLNNQKTWLITGVAGFIGSNLLEELLILNQKIIGLDNFATGHRYNLEQVKKAVSKEQWENFTFVEGDMTDFTICHSVTKDIDVVLHQAALGSVPRSIDNPIATNNANITGFLNILTAAKDNGVKRFVYASSSSVYGDSEELPKVEEKTGNVLSPYAVTKATNELYANVFHKCYDMQTIGLRYFNVFGKRQDPNGAYAAVMPKWISQMLYNEDVYINGDGETSRDFTYIDNVVQMNILSAMTTNQDAFGQAYNTAAGGRETLNNLFIALKSGLESNIENLHIPKPIYKDFRAGDIRHSNANIEKAKNLIGYKPTHTLADGLVESIEWYINDLRGNK</sequence>
<protein>
    <submittedName>
        <fullName evidence="2">SDR family oxidoreductase</fullName>
    </submittedName>
</protein>
<dbReference type="CDD" id="cd05256">
    <property type="entry name" value="UDP_AE_SDR_e"/>
    <property type="match status" value="1"/>
</dbReference>
<organism evidence="2 3">
    <name type="scientific">Sulfurimonas paralvinellae</name>
    <dbReference type="NCBI Taxonomy" id="317658"/>
    <lineage>
        <taxon>Bacteria</taxon>
        <taxon>Pseudomonadati</taxon>
        <taxon>Campylobacterota</taxon>
        <taxon>Epsilonproteobacteria</taxon>
        <taxon>Campylobacterales</taxon>
        <taxon>Sulfurimonadaceae</taxon>
        <taxon>Sulfurimonas</taxon>
    </lineage>
</organism>
<dbReference type="Proteomes" id="UP000593580">
    <property type="component" value="Chromosome"/>
</dbReference>
<dbReference type="InterPro" id="IPR001509">
    <property type="entry name" value="Epimerase_deHydtase"/>
</dbReference>
<dbReference type="AlphaFoldDB" id="A0A7M1B7Y0"/>
<dbReference type="Gene3D" id="3.90.25.10">
    <property type="entry name" value="UDP-galactose 4-epimerase, domain 1"/>
    <property type="match status" value="1"/>
</dbReference>
<dbReference type="PANTHER" id="PTHR43245">
    <property type="entry name" value="BIFUNCTIONAL POLYMYXIN RESISTANCE PROTEIN ARNA"/>
    <property type="match status" value="1"/>
</dbReference>
<dbReference type="SUPFAM" id="SSF51735">
    <property type="entry name" value="NAD(P)-binding Rossmann-fold domains"/>
    <property type="match status" value="1"/>
</dbReference>